<evidence type="ECO:0000256" key="5">
    <source>
        <dbReference type="ARBA" id="ARBA00022989"/>
    </source>
</evidence>
<evidence type="ECO:0000256" key="2">
    <source>
        <dbReference type="ARBA" id="ARBA00006859"/>
    </source>
</evidence>
<dbReference type="GO" id="GO:0042500">
    <property type="term" value="F:aspartic endopeptidase activity, intramembrane cleaving"/>
    <property type="evidence" value="ECO:0007669"/>
    <property type="project" value="InterPro"/>
</dbReference>
<comment type="caution">
    <text evidence="8">The sequence shown here is derived from an EMBL/GenBank/DDBJ whole genome shotgun (WGS) entry which is preliminary data.</text>
</comment>
<feature type="transmembrane region" description="Helical" evidence="7">
    <location>
        <begin position="12"/>
        <end position="30"/>
    </location>
</feature>
<dbReference type="Proteomes" id="UP000247409">
    <property type="component" value="Unassembled WGS sequence"/>
</dbReference>
<keyword evidence="4" id="KW-0378">Hydrolase</keyword>
<feature type="transmembrane region" description="Helical" evidence="7">
    <location>
        <begin position="179"/>
        <end position="197"/>
    </location>
</feature>
<keyword evidence="6 7" id="KW-0472">Membrane</keyword>
<protein>
    <submittedName>
        <fullName evidence="8">Signal peptide peptidase-like 1</fullName>
    </submittedName>
</protein>
<comment type="similarity">
    <text evidence="2">Belongs to the peptidase A22B family.</text>
</comment>
<feature type="transmembrane region" description="Helical" evidence="7">
    <location>
        <begin position="68"/>
        <end position="86"/>
    </location>
</feature>
<evidence type="ECO:0000256" key="4">
    <source>
        <dbReference type="ARBA" id="ARBA00022801"/>
    </source>
</evidence>
<sequence>MITELIALLTDAPTLCLLATALLTAAYSSYRANDTFFKRTTSNGTSTTSSPSEQFVDENRRLLEGSTAIAFPVIATISIVFLFFFIHSIGVILTLLSTFSSVFAVMFFLWPLAELLVSRLRALGVVVHTHTTEAFIVVSTGLFIIFAWLFTGNWIPNNIIGISLCVLFASLCKVPNLKVTCLLFAGLFVYDIFFVFFSEKVFGRNVMVEVATSAPTNPIAALADFLHLPFKPVQNLALPAKLIVPAGRDEYAILGLGDIILPQILLTYLLELDLLRPGQARSWRNGYFFRAVLAYAFALFMSFYCNFVFRNAQPALLYIVPALLFTTLLYARSLNEVSIVWDGLHHRTQQVVNETIIEQQDSGKDLETTALVP</sequence>
<dbReference type="GO" id="GO:0033619">
    <property type="term" value="P:membrane protein proteolysis"/>
    <property type="evidence" value="ECO:0007669"/>
    <property type="project" value="TreeGrafter"/>
</dbReference>
<proteinExistence type="inferred from homology"/>
<feature type="transmembrane region" description="Helical" evidence="7">
    <location>
        <begin position="287"/>
        <end position="309"/>
    </location>
</feature>
<dbReference type="PANTHER" id="PTHR12174:SF22">
    <property type="entry name" value="SIGNAL PEPTIDE PEPTIDASE-LIKE 3"/>
    <property type="match status" value="1"/>
</dbReference>
<reference evidence="8 9" key="1">
    <citation type="journal article" date="2018" name="Mol. Biol. Evol.">
        <title>Analysis of the draft genome of the red seaweed Gracilariopsis chorda provides insights into genome size evolution in Rhodophyta.</title>
        <authorList>
            <person name="Lee J."/>
            <person name="Yang E.C."/>
            <person name="Graf L."/>
            <person name="Yang J.H."/>
            <person name="Qiu H."/>
            <person name="Zel Zion U."/>
            <person name="Chan C.X."/>
            <person name="Stephens T.G."/>
            <person name="Weber A.P.M."/>
            <person name="Boo G.H."/>
            <person name="Boo S.M."/>
            <person name="Kim K.M."/>
            <person name="Shin Y."/>
            <person name="Jung M."/>
            <person name="Lee S.J."/>
            <person name="Yim H.S."/>
            <person name="Lee J.H."/>
            <person name="Bhattacharya D."/>
            <person name="Yoon H.S."/>
        </authorList>
    </citation>
    <scope>NUCLEOTIDE SEQUENCE [LARGE SCALE GENOMIC DNA]</scope>
    <source>
        <strain evidence="8 9">SKKU-2015</strain>
        <tissue evidence="8">Whole body</tissue>
    </source>
</reference>
<gene>
    <name evidence="8" type="ORF">BWQ96_09969</name>
</gene>
<dbReference type="AlphaFoldDB" id="A0A2V3IE13"/>
<name>A0A2V3IE13_9FLOR</name>
<keyword evidence="3 7" id="KW-0812">Transmembrane</keyword>
<dbReference type="GO" id="GO:0030660">
    <property type="term" value="C:Golgi-associated vesicle membrane"/>
    <property type="evidence" value="ECO:0007669"/>
    <property type="project" value="TreeGrafter"/>
</dbReference>
<evidence type="ECO:0000313" key="8">
    <source>
        <dbReference type="EMBL" id="PXF40313.1"/>
    </source>
</evidence>
<dbReference type="GO" id="GO:0098553">
    <property type="term" value="C:lumenal side of endoplasmic reticulum membrane"/>
    <property type="evidence" value="ECO:0007669"/>
    <property type="project" value="TreeGrafter"/>
</dbReference>
<keyword evidence="9" id="KW-1185">Reference proteome</keyword>
<dbReference type="SMART" id="SM00730">
    <property type="entry name" value="PSN"/>
    <property type="match status" value="1"/>
</dbReference>
<feature type="transmembrane region" description="Helical" evidence="7">
    <location>
        <begin position="125"/>
        <end position="148"/>
    </location>
</feature>
<dbReference type="PANTHER" id="PTHR12174">
    <property type="entry name" value="SIGNAL PEPTIDE PEPTIDASE"/>
    <property type="match status" value="1"/>
</dbReference>
<dbReference type="EMBL" id="NBIV01000313">
    <property type="protein sequence ID" value="PXF40313.1"/>
    <property type="molecule type" value="Genomic_DNA"/>
</dbReference>
<comment type="subcellular location">
    <subcellularLocation>
        <location evidence="1">Endomembrane system</location>
        <topology evidence="1">Multi-pass membrane protein</topology>
    </subcellularLocation>
</comment>
<dbReference type="GO" id="GO:0098554">
    <property type="term" value="C:cytoplasmic side of endoplasmic reticulum membrane"/>
    <property type="evidence" value="ECO:0007669"/>
    <property type="project" value="TreeGrafter"/>
</dbReference>
<feature type="transmembrane region" description="Helical" evidence="7">
    <location>
        <begin position="92"/>
        <end position="113"/>
    </location>
</feature>
<evidence type="ECO:0000256" key="6">
    <source>
        <dbReference type="ARBA" id="ARBA00023136"/>
    </source>
</evidence>
<accession>A0A2V3IE13</accession>
<dbReference type="GO" id="GO:0006465">
    <property type="term" value="P:signal peptide processing"/>
    <property type="evidence" value="ECO:0007669"/>
    <property type="project" value="TreeGrafter"/>
</dbReference>
<evidence type="ECO:0000313" key="9">
    <source>
        <dbReference type="Proteomes" id="UP000247409"/>
    </source>
</evidence>
<dbReference type="InterPro" id="IPR007369">
    <property type="entry name" value="Peptidase_A22B_SPP"/>
</dbReference>
<feature type="transmembrane region" description="Helical" evidence="7">
    <location>
        <begin position="315"/>
        <end position="331"/>
    </location>
</feature>
<keyword evidence="5 7" id="KW-1133">Transmembrane helix</keyword>
<dbReference type="OrthoDB" id="29661at2759"/>
<dbReference type="InterPro" id="IPR006639">
    <property type="entry name" value="Preselin/SPP"/>
</dbReference>
<dbReference type="Pfam" id="PF04258">
    <property type="entry name" value="Peptidase_A22B"/>
    <property type="match status" value="1"/>
</dbReference>
<evidence type="ECO:0000256" key="1">
    <source>
        <dbReference type="ARBA" id="ARBA00004127"/>
    </source>
</evidence>
<evidence type="ECO:0000256" key="3">
    <source>
        <dbReference type="ARBA" id="ARBA00022692"/>
    </source>
</evidence>
<evidence type="ECO:0000256" key="7">
    <source>
        <dbReference type="SAM" id="Phobius"/>
    </source>
</evidence>
<organism evidence="8 9">
    <name type="scientific">Gracilariopsis chorda</name>
    <dbReference type="NCBI Taxonomy" id="448386"/>
    <lineage>
        <taxon>Eukaryota</taxon>
        <taxon>Rhodophyta</taxon>
        <taxon>Florideophyceae</taxon>
        <taxon>Rhodymeniophycidae</taxon>
        <taxon>Gracilariales</taxon>
        <taxon>Gracilariaceae</taxon>
        <taxon>Gracilariopsis</taxon>
    </lineage>
</organism>